<keyword evidence="6" id="KW-0067">ATP-binding</keyword>
<dbReference type="GO" id="GO:0004673">
    <property type="term" value="F:protein histidine kinase activity"/>
    <property type="evidence" value="ECO:0007669"/>
    <property type="project" value="UniProtKB-EC"/>
</dbReference>
<organism evidence="8 9">
    <name type="scientific">Methanorbis rubei</name>
    <dbReference type="NCBI Taxonomy" id="3028300"/>
    <lineage>
        <taxon>Archaea</taxon>
        <taxon>Methanobacteriati</taxon>
        <taxon>Methanobacteriota</taxon>
        <taxon>Stenosarchaea group</taxon>
        <taxon>Methanomicrobia</taxon>
        <taxon>Methanomicrobiales</taxon>
        <taxon>Methanocorpusculaceae</taxon>
        <taxon>Methanorbis</taxon>
    </lineage>
</organism>
<proteinExistence type="predicted"/>
<dbReference type="Gene3D" id="3.30.565.10">
    <property type="entry name" value="Histidine kinase-like ATPase, C-terminal domain"/>
    <property type="match status" value="2"/>
</dbReference>
<keyword evidence="3" id="KW-0808">Transferase</keyword>
<dbReference type="InterPro" id="IPR004358">
    <property type="entry name" value="Sig_transdc_His_kin-like_C"/>
</dbReference>
<sequence>MSKIAFNVDANTARIIGRENVSKLDGAVIELVKNTYDADASICIIYYEKSTQTIYLADNGHGMTEDIVRNQWMTIGYSQKLQNAKSKKGRVQTGSKGIGRFALDRIANTCTMLTKTENSSDILWQVNWEDFEYGKNITDISAELEEVHCDFSEFLSSIKNIHLLEFIVQNHFNHGTIFKLTNLRDEWSPAIVEGLRENLSTLIPPGFDNIFSIYLFTEDTQIEDAKIQTLSNDAYDYKIEFEVKNGWDVTIKIYRNEFDLTRLDEVFFEIGFNEPEKEYEYFHGKPIVYEKTLDQLFPSAMRSDSYSMGSFHGTFYFIKGSVPKKEQYFYKEGLNHKRPDKNFSGIRLYRDDFRVRPYGDPGTPNYDWLQLSTLKSQSPAAVTHKSGSWRVAADQIFGSAHISRLINVTLPDQSNREGIVETVDYIAFKAVLNEIIHEFERERQRVFKVFREYDDKINQNSAIENKIRTHADKEAQLLRKKGSVPESIRRDLYISPIDAQKVIDKQDREIRELEDEKRFLRVLATVGIAANTYVHETRASTHDIRIHLKEAKEALEYDNDVPRALEQINIARTNSTLLNSWFTVTLGSISQDKRERRHCNISDLVTAYIANWNEVTREREIEYKYASRDILFKCYPYEIESILTNLITNSIASFERFRTENPEISIEIDITQDHDGISISYTDNGRGLSRKYKDEPDKILAAFETDKETNKGEKRGTGMGMWIIKSIVDDYKGRLDLSKNKTSESGFHARIYLKGSVKEEKGE</sequence>
<dbReference type="GO" id="GO:0005524">
    <property type="term" value="F:ATP binding"/>
    <property type="evidence" value="ECO:0007669"/>
    <property type="project" value="UniProtKB-KW"/>
</dbReference>
<keyword evidence="5" id="KW-0418">Kinase</keyword>
<dbReference type="Pfam" id="PF02518">
    <property type="entry name" value="HATPase_c"/>
    <property type="match status" value="1"/>
</dbReference>
<evidence type="ECO:0000313" key="9">
    <source>
        <dbReference type="Proteomes" id="UP001283212"/>
    </source>
</evidence>
<dbReference type="PANTHER" id="PTHR44936:SF10">
    <property type="entry name" value="SENSOR PROTEIN RSTB"/>
    <property type="match status" value="1"/>
</dbReference>
<dbReference type="SUPFAM" id="SSF55874">
    <property type="entry name" value="ATPase domain of HSP90 chaperone/DNA topoisomerase II/histidine kinase"/>
    <property type="match status" value="2"/>
</dbReference>
<dbReference type="AlphaFoldDB" id="A0AAE4MGA3"/>
<dbReference type="PANTHER" id="PTHR44936">
    <property type="entry name" value="SENSOR PROTEIN CREC"/>
    <property type="match status" value="1"/>
</dbReference>
<dbReference type="RefSeq" id="WP_338096863.1">
    <property type="nucleotide sequence ID" value="NZ_JAWDKB010000007.1"/>
</dbReference>
<dbReference type="EC" id="2.7.13.3" evidence="2"/>
<keyword evidence="9" id="KW-1185">Reference proteome</keyword>
<evidence type="ECO:0000256" key="5">
    <source>
        <dbReference type="ARBA" id="ARBA00022777"/>
    </source>
</evidence>
<evidence type="ECO:0000256" key="3">
    <source>
        <dbReference type="ARBA" id="ARBA00022679"/>
    </source>
</evidence>
<dbReference type="SMART" id="SM00387">
    <property type="entry name" value="HATPase_c"/>
    <property type="match status" value="1"/>
</dbReference>
<dbReference type="InterPro" id="IPR036890">
    <property type="entry name" value="HATPase_C_sf"/>
</dbReference>
<dbReference type="PROSITE" id="PS50109">
    <property type="entry name" value="HIS_KIN"/>
    <property type="match status" value="1"/>
</dbReference>
<protein>
    <recommendedName>
        <fullName evidence="2">histidine kinase</fullName>
        <ecNumber evidence="2">2.7.13.3</ecNumber>
    </recommendedName>
</protein>
<dbReference type="InterPro" id="IPR050980">
    <property type="entry name" value="2C_sensor_his_kinase"/>
</dbReference>
<evidence type="ECO:0000256" key="6">
    <source>
        <dbReference type="ARBA" id="ARBA00022840"/>
    </source>
</evidence>
<feature type="domain" description="Histidine kinase" evidence="7">
    <location>
        <begin position="539"/>
        <end position="757"/>
    </location>
</feature>
<name>A0AAE4MGA3_9EURY</name>
<evidence type="ECO:0000256" key="4">
    <source>
        <dbReference type="ARBA" id="ARBA00022741"/>
    </source>
</evidence>
<dbReference type="Pfam" id="PF13589">
    <property type="entry name" value="HATPase_c_3"/>
    <property type="match status" value="1"/>
</dbReference>
<dbReference type="InterPro" id="IPR003594">
    <property type="entry name" value="HATPase_dom"/>
</dbReference>
<dbReference type="InterPro" id="IPR005467">
    <property type="entry name" value="His_kinase_dom"/>
</dbReference>
<evidence type="ECO:0000256" key="2">
    <source>
        <dbReference type="ARBA" id="ARBA00012438"/>
    </source>
</evidence>
<evidence type="ECO:0000256" key="1">
    <source>
        <dbReference type="ARBA" id="ARBA00000085"/>
    </source>
</evidence>
<reference evidence="8 9" key="1">
    <citation type="submission" date="2023-06" db="EMBL/GenBank/DDBJ databases">
        <title>Genome sequence of Methancorpusculaceae sp. Cs1.</title>
        <authorList>
            <person name="Protasov E."/>
            <person name="Platt K."/>
            <person name="Poehlein A."/>
            <person name="Daniel R."/>
            <person name="Brune A."/>
        </authorList>
    </citation>
    <scope>NUCLEOTIDE SEQUENCE [LARGE SCALE GENOMIC DNA]</scope>
    <source>
        <strain evidence="8 9">Cs1</strain>
    </source>
</reference>
<evidence type="ECO:0000259" key="7">
    <source>
        <dbReference type="PROSITE" id="PS50109"/>
    </source>
</evidence>
<gene>
    <name evidence="8" type="ORF">McpCs1_17760</name>
</gene>
<evidence type="ECO:0000313" key="8">
    <source>
        <dbReference type="EMBL" id="MDV0444367.1"/>
    </source>
</evidence>
<comment type="catalytic activity">
    <reaction evidence="1">
        <text>ATP + protein L-histidine = ADP + protein N-phospho-L-histidine.</text>
        <dbReference type="EC" id="2.7.13.3"/>
    </reaction>
</comment>
<dbReference type="EMBL" id="JAWDKB010000007">
    <property type="protein sequence ID" value="MDV0444367.1"/>
    <property type="molecule type" value="Genomic_DNA"/>
</dbReference>
<dbReference type="Proteomes" id="UP001283212">
    <property type="component" value="Unassembled WGS sequence"/>
</dbReference>
<keyword evidence="4" id="KW-0547">Nucleotide-binding</keyword>
<comment type="caution">
    <text evidence="8">The sequence shown here is derived from an EMBL/GenBank/DDBJ whole genome shotgun (WGS) entry which is preliminary data.</text>
</comment>
<accession>A0AAE4MGA3</accession>
<dbReference type="PRINTS" id="PR00344">
    <property type="entry name" value="BCTRLSENSOR"/>
</dbReference>